<dbReference type="Proteomes" id="UP000076796">
    <property type="component" value="Unassembled WGS sequence"/>
</dbReference>
<protein>
    <submittedName>
        <fullName evidence="1">Uncharacterized protein</fullName>
    </submittedName>
</protein>
<evidence type="ECO:0000313" key="1">
    <source>
        <dbReference type="EMBL" id="KZS45742.1"/>
    </source>
</evidence>
<name>A0A163I187_9BACL</name>
<proteinExistence type="predicted"/>
<reference evidence="1" key="1">
    <citation type="journal article" date="2016" name="Genome Announc.">
        <title>Draft genomes of two strains of Paenibacillus glucanolyticus with capability to degrade lignocellulose.</title>
        <authorList>
            <person name="Mathews S.L."/>
            <person name="Pawlak J."/>
            <person name="Grunden A.M."/>
        </authorList>
    </citation>
    <scope>NUCLEOTIDE SEQUENCE [LARGE SCALE GENOMIC DNA]</scope>
    <source>
        <strain evidence="1">SLM1</strain>
    </source>
</reference>
<gene>
    <name evidence="1" type="ORF">AWU65_07355</name>
</gene>
<keyword evidence="2" id="KW-1185">Reference proteome</keyword>
<accession>A0A163I187</accession>
<dbReference type="RefSeq" id="WP_063477942.1">
    <property type="nucleotide sequence ID" value="NZ_CP147845.1"/>
</dbReference>
<dbReference type="AlphaFoldDB" id="A0A163I187"/>
<comment type="caution">
    <text evidence="1">The sequence shown here is derived from an EMBL/GenBank/DDBJ whole genome shotgun (WGS) entry which is preliminary data.</text>
</comment>
<dbReference type="OrthoDB" id="9925980at2"/>
<dbReference type="EMBL" id="LWMH01000001">
    <property type="protein sequence ID" value="KZS45742.1"/>
    <property type="molecule type" value="Genomic_DNA"/>
</dbReference>
<dbReference type="GeneID" id="97552926"/>
<evidence type="ECO:0000313" key="2">
    <source>
        <dbReference type="Proteomes" id="UP000076796"/>
    </source>
</evidence>
<sequence length="63" mass="6801">MNKKRNEAMNAAIEALIKELGREPIASDRVVAISKAIETLNGINSFSQIGNTKSISSELPSGW</sequence>
<organism evidence="1 2">
    <name type="scientific">Paenibacillus glucanolyticus</name>
    <dbReference type="NCBI Taxonomy" id="59843"/>
    <lineage>
        <taxon>Bacteria</taxon>
        <taxon>Bacillati</taxon>
        <taxon>Bacillota</taxon>
        <taxon>Bacilli</taxon>
        <taxon>Bacillales</taxon>
        <taxon>Paenibacillaceae</taxon>
        <taxon>Paenibacillus</taxon>
    </lineage>
</organism>